<evidence type="ECO:0000256" key="1">
    <source>
        <dbReference type="SAM" id="MobiDB-lite"/>
    </source>
</evidence>
<feature type="region of interest" description="Disordered" evidence="1">
    <location>
        <begin position="1"/>
        <end position="24"/>
    </location>
</feature>
<reference evidence="2" key="1">
    <citation type="journal article" date="2014" name="Int. J. Syst. Evol. Microbiol.">
        <title>Complete genome sequence of Corynebacterium casei LMG S-19264T (=DSM 44701T), isolated from a smear-ripened cheese.</title>
        <authorList>
            <consortium name="US DOE Joint Genome Institute (JGI-PGF)"/>
            <person name="Walter F."/>
            <person name="Albersmeier A."/>
            <person name="Kalinowski J."/>
            <person name="Ruckert C."/>
        </authorList>
    </citation>
    <scope>NUCLEOTIDE SEQUENCE</scope>
    <source>
        <strain evidence="2">JCM 4988</strain>
    </source>
</reference>
<protein>
    <recommendedName>
        <fullName evidence="4">OB domain-containing protein</fullName>
    </recommendedName>
</protein>
<organism evidence="2 3">
    <name type="scientific">Streptomyces inusitatus</name>
    <dbReference type="NCBI Taxonomy" id="68221"/>
    <lineage>
        <taxon>Bacteria</taxon>
        <taxon>Bacillati</taxon>
        <taxon>Actinomycetota</taxon>
        <taxon>Actinomycetes</taxon>
        <taxon>Kitasatosporales</taxon>
        <taxon>Streptomycetaceae</taxon>
        <taxon>Streptomyces</taxon>
    </lineage>
</organism>
<dbReference type="CDD" id="cd04485">
    <property type="entry name" value="DnaE_OBF"/>
    <property type="match status" value="1"/>
</dbReference>
<dbReference type="EMBL" id="BMWG01000019">
    <property type="protein sequence ID" value="GGZ49903.1"/>
    <property type="molecule type" value="Genomic_DNA"/>
</dbReference>
<keyword evidence="3" id="KW-1185">Reference proteome</keyword>
<reference evidence="2" key="2">
    <citation type="submission" date="2020-09" db="EMBL/GenBank/DDBJ databases">
        <authorList>
            <person name="Sun Q."/>
            <person name="Ohkuma M."/>
        </authorList>
    </citation>
    <scope>NUCLEOTIDE SEQUENCE</scope>
    <source>
        <strain evidence="2">JCM 4988</strain>
    </source>
</reference>
<dbReference type="GO" id="GO:0006260">
    <property type="term" value="P:DNA replication"/>
    <property type="evidence" value="ECO:0007669"/>
    <property type="project" value="InterPro"/>
</dbReference>
<evidence type="ECO:0000313" key="3">
    <source>
        <dbReference type="Proteomes" id="UP000630936"/>
    </source>
</evidence>
<dbReference type="PANTHER" id="PTHR32294:SF4">
    <property type="entry name" value="ERROR-PRONE DNA POLYMERASE"/>
    <property type="match status" value="1"/>
</dbReference>
<feature type="region of interest" description="Disordered" evidence="1">
    <location>
        <begin position="232"/>
        <end position="256"/>
    </location>
</feature>
<dbReference type="GO" id="GO:0008408">
    <property type="term" value="F:3'-5' exonuclease activity"/>
    <property type="evidence" value="ECO:0007669"/>
    <property type="project" value="InterPro"/>
</dbReference>
<name>A0A918QHH5_9ACTN</name>
<dbReference type="InterPro" id="IPR004805">
    <property type="entry name" value="DnaE2/DnaE/PolC"/>
</dbReference>
<gene>
    <name evidence="2" type="ORF">GCM10010387_50250</name>
</gene>
<evidence type="ECO:0008006" key="4">
    <source>
        <dbReference type="Google" id="ProtNLM"/>
    </source>
</evidence>
<proteinExistence type="predicted"/>
<sequence length="256" mass="27018">MTPAEETAADLWATGASPTSHPVQHARGHLTRLGATTTADIRLLHDRTPALTGGLVTHSQRPPTAKGTVFLNIEDETGMINVIVPPHVWDRYHQVVLDHPGLLIHGTAERAGHTINVLAHRLEPLTLTGPARAAPVPVPPPAPQPWPRHAAGPGRALATVGGSPGEVTDALRQQRLHRGPSPAGMTHLPRRPRAHSHRAVGFVKLTGRLHVQTSADLTLTLSRKTILCPPACPLPSSSPALPAPGRPPSPPSSPSC</sequence>
<comment type="caution">
    <text evidence="2">The sequence shown here is derived from an EMBL/GenBank/DDBJ whole genome shotgun (WGS) entry which is preliminary data.</text>
</comment>
<dbReference type="Proteomes" id="UP000630936">
    <property type="component" value="Unassembled WGS sequence"/>
</dbReference>
<evidence type="ECO:0000313" key="2">
    <source>
        <dbReference type="EMBL" id="GGZ49903.1"/>
    </source>
</evidence>
<accession>A0A918QHH5</accession>
<dbReference type="PANTHER" id="PTHR32294">
    <property type="entry name" value="DNA POLYMERASE III SUBUNIT ALPHA"/>
    <property type="match status" value="1"/>
</dbReference>
<feature type="compositionally biased region" description="Pro residues" evidence="1">
    <location>
        <begin position="241"/>
        <end position="256"/>
    </location>
</feature>
<dbReference type="AlphaFoldDB" id="A0A918QHH5"/>